<dbReference type="PANTHER" id="PTHR33619">
    <property type="entry name" value="POLYSACCHARIDE EXPORT PROTEIN GFCE-RELATED"/>
    <property type="match status" value="1"/>
</dbReference>
<gene>
    <name evidence="7" type="ORF">GDR74_17495</name>
</gene>
<accession>A0A5P9K1D9</accession>
<keyword evidence="1 3" id="KW-0732">Signal</keyword>
<dbReference type="PANTHER" id="PTHR33619:SF3">
    <property type="entry name" value="POLYSACCHARIDE EXPORT PROTEIN GFCE-RELATED"/>
    <property type="match status" value="1"/>
</dbReference>
<keyword evidence="8" id="KW-1185">Reference proteome</keyword>
<dbReference type="InterPro" id="IPR003715">
    <property type="entry name" value="Poly_export_N"/>
</dbReference>
<dbReference type="KEGG" id="mico:GDR74_17495"/>
<dbReference type="GO" id="GO:0015159">
    <property type="term" value="F:polysaccharide transmembrane transporter activity"/>
    <property type="evidence" value="ECO:0007669"/>
    <property type="project" value="InterPro"/>
</dbReference>
<dbReference type="Pfam" id="PF02563">
    <property type="entry name" value="Poly_export"/>
    <property type="match status" value="1"/>
</dbReference>
<dbReference type="RefSeq" id="WP_152587499.1">
    <property type="nucleotide sequence ID" value="NZ_CP045423.1"/>
</dbReference>
<dbReference type="InterPro" id="IPR019554">
    <property type="entry name" value="Soluble_ligand-bd"/>
</dbReference>
<evidence type="ECO:0000313" key="7">
    <source>
        <dbReference type="EMBL" id="QFU17868.1"/>
    </source>
</evidence>
<dbReference type="Pfam" id="PF25994">
    <property type="entry name" value="HH_AprE"/>
    <property type="match status" value="1"/>
</dbReference>
<evidence type="ECO:0000313" key="8">
    <source>
        <dbReference type="Proteomes" id="UP000325614"/>
    </source>
</evidence>
<proteinExistence type="predicted"/>
<feature type="domain" description="Soluble ligand binding" evidence="5">
    <location>
        <begin position="126"/>
        <end position="154"/>
    </location>
</feature>
<dbReference type="EMBL" id="CP045423">
    <property type="protein sequence ID" value="QFU17868.1"/>
    <property type="molecule type" value="Genomic_DNA"/>
</dbReference>
<dbReference type="Gene3D" id="3.10.560.10">
    <property type="entry name" value="Outer membrane lipoprotein wza domain like"/>
    <property type="match status" value="1"/>
</dbReference>
<feature type="coiled-coil region" evidence="2">
    <location>
        <begin position="310"/>
        <end position="359"/>
    </location>
</feature>
<dbReference type="InterPro" id="IPR058781">
    <property type="entry name" value="HH_AprE-like"/>
</dbReference>
<name>A0A5P9K1D9_9HYPH</name>
<dbReference type="AlphaFoldDB" id="A0A5P9K1D9"/>
<evidence type="ECO:0000256" key="2">
    <source>
        <dbReference type="SAM" id="Coils"/>
    </source>
</evidence>
<feature type="signal peptide" evidence="3">
    <location>
        <begin position="1"/>
        <end position="34"/>
    </location>
</feature>
<evidence type="ECO:0000256" key="3">
    <source>
        <dbReference type="SAM" id="SignalP"/>
    </source>
</evidence>
<dbReference type="InterPro" id="IPR049712">
    <property type="entry name" value="Poly_export"/>
</dbReference>
<evidence type="ECO:0000259" key="6">
    <source>
        <dbReference type="Pfam" id="PF25994"/>
    </source>
</evidence>
<evidence type="ECO:0000256" key="1">
    <source>
        <dbReference type="ARBA" id="ARBA00022729"/>
    </source>
</evidence>
<dbReference type="Pfam" id="PF10531">
    <property type="entry name" value="SLBB"/>
    <property type="match status" value="1"/>
</dbReference>
<protein>
    <submittedName>
        <fullName evidence="7">Exopolysaccharide biosynthesis protein</fullName>
    </submittedName>
</protein>
<sequence length="432" mass="47249">MMKLRGYRRIPARSVAFGLAAAGFMVLLSQPCLAQTYPIAPQTSLRITVVQWVPSKGEYQRWDAVGGEFTVSSGGILSIPLVGTIDVSGLDSGSLAARIAQQLKDKVGLISTPDATVEILDYPPLYIVGAVSKPGEYKFRPGLTVLQALALSGGRFRATTEGGDKGQISMLGELQSLREEILRTLGRIARLQAEGSGARQIQFPDEFTSSNNKMVAEIRAQEQIIFEARRNALERQLQNLSELQNLFIAEIDVLQKKTESLDARLKTVGEDLANVKSLVERGIATVSRRTELEFAVANLQSNRLDEITAVMRARQNLSEAKRNALSLRDKHQTDVAAELQEAQANLERLRIKEDVLKKILIISDPSSLAGREKTEDVDPELSYTIVRRSGDSAEELPASESTLLMPGDVVKVAIRATSPNVKTSSALQQPTQ</sequence>
<keyword evidence="2" id="KW-0175">Coiled coil</keyword>
<feature type="chain" id="PRO_5024836634" evidence="3">
    <location>
        <begin position="35"/>
        <end position="432"/>
    </location>
</feature>
<dbReference type="Proteomes" id="UP000325614">
    <property type="component" value="Chromosome"/>
</dbReference>
<organism evidence="7 8">
    <name type="scientific">Microvirga thermotolerans</name>
    <dbReference type="NCBI Taxonomy" id="2651334"/>
    <lineage>
        <taxon>Bacteria</taxon>
        <taxon>Pseudomonadati</taxon>
        <taxon>Pseudomonadota</taxon>
        <taxon>Alphaproteobacteria</taxon>
        <taxon>Hyphomicrobiales</taxon>
        <taxon>Methylobacteriaceae</taxon>
        <taxon>Microvirga</taxon>
    </lineage>
</organism>
<dbReference type="Gene3D" id="3.30.1950.10">
    <property type="entry name" value="wza like domain"/>
    <property type="match status" value="1"/>
</dbReference>
<evidence type="ECO:0000259" key="4">
    <source>
        <dbReference type="Pfam" id="PF02563"/>
    </source>
</evidence>
<feature type="domain" description="Polysaccharide export protein N-terminal" evidence="4">
    <location>
        <begin position="35"/>
        <end position="119"/>
    </location>
</feature>
<reference evidence="7 8" key="1">
    <citation type="submission" date="2019-10" db="EMBL/GenBank/DDBJ databases">
        <title>Isolation, Identification of Microvirga thermotolerans HR1, a novel thermophilic bacterium and Comparative Genomics of the genus Microvirga.</title>
        <authorList>
            <person name="Li J."/>
            <person name="Zhang W."/>
            <person name="Lin M."/>
            <person name="Wang J."/>
        </authorList>
    </citation>
    <scope>NUCLEOTIDE SEQUENCE [LARGE SCALE GENOMIC DNA]</scope>
    <source>
        <strain evidence="7 8">HR1</strain>
    </source>
</reference>
<evidence type="ECO:0000259" key="5">
    <source>
        <dbReference type="Pfam" id="PF10531"/>
    </source>
</evidence>
<feature type="domain" description="AprE-like long alpha-helical hairpin" evidence="6">
    <location>
        <begin position="173"/>
        <end position="350"/>
    </location>
</feature>